<organism evidence="10 11">
    <name type="scientific">Pedobacter steynii</name>
    <dbReference type="NCBI Taxonomy" id="430522"/>
    <lineage>
        <taxon>Bacteria</taxon>
        <taxon>Pseudomonadati</taxon>
        <taxon>Bacteroidota</taxon>
        <taxon>Sphingobacteriia</taxon>
        <taxon>Sphingobacteriales</taxon>
        <taxon>Sphingobacteriaceae</taxon>
        <taxon>Pedobacter</taxon>
    </lineage>
</organism>
<accession>A0A1D7QQQ0</accession>
<keyword evidence="11" id="KW-1185">Reference proteome</keyword>
<dbReference type="PANTHER" id="PTHR30069:SF29">
    <property type="entry name" value="HEMOGLOBIN AND HEMOGLOBIN-HAPTOGLOBIN-BINDING PROTEIN 1-RELATED"/>
    <property type="match status" value="1"/>
</dbReference>
<comment type="similarity">
    <text evidence="8">Belongs to the TonB-dependent receptor family.</text>
</comment>
<dbReference type="Gene3D" id="2.40.170.20">
    <property type="entry name" value="TonB-dependent receptor, beta-barrel domain"/>
    <property type="match status" value="1"/>
</dbReference>
<evidence type="ECO:0000256" key="1">
    <source>
        <dbReference type="ARBA" id="ARBA00004571"/>
    </source>
</evidence>
<dbReference type="PANTHER" id="PTHR30069">
    <property type="entry name" value="TONB-DEPENDENT OUTER MEMBRANE RECEPTOR"/>
    <property type="match status" value="1"/>
</dbReference>
<protein>
    <recommendedName>
        <fullName evidence="9">TonB-dependent receptor plug domain-containing protein</fullName>
    </recommendedName>
</protein>
<dbReference type="NCBIfam" id="TIGR04056">
    <property type="entry name" value="OMP_RagA_SusC"/>
    <property type="match status" value="1"/>
</dbReference>
<keyword evidence="3 8" id="KW-1134">Transmembrane beta strand</keyword>
<keyword evidence="5" id="KW-0732">Signal</keyword>
<dbReference type="InterPro" id="IPR023997">
    <property type="entry name" value="TonB-dep_OMP_SusC/RagA_CS"/>
</dbReference>
<name>A0A1D7QQQ0_9SPHI</name>
<dbReference type="Proteomes" id="UP000094313">
    <property type="component" value="Chromosome"/>
</dbReference>
<sequence>MKKITVTGRVLDESGKALFGVNVMVKGTDIRTSTKEQGHFSIEVPGIGSVLQFSCVGYQYLEHTINDESILSVKLNQEPAQLKEVSIVNTGYQSIPKERVTGSFVFIDSTILNRSVSTNFQERLNGMVPGLQYTDVSFQTISPYNPLSRNAGLLIRGQSSLSSGVSKAPLIVIDNFPYEGELSNINPNDIESITVMKDAAAASIWGARAGNGVIVITTKQGKHNSPLTIELNSNLSIRDKPDLNYDRNFLNSRDYIGIEEELFRNGYFDADLADNFAYTPVSPVVELLSQLRNNNIDATEYNAQVSALKPNDVRKQYERYMYRKGVNQQYSIGLRGGGEKIKYALSTGYDNNAESLQRNNFSRITINSINTYQITPKLQLTAGIINTISKTDLNNEFSYSGGYAMGGQYGRIYPYARFANEQGEPLAIIKDYRPYYLQEMIGKGFKDWTFKPLTELDLSDRSTRINDLTLRAGVNYKITSFLKAEILFQNQHQRVKTTNYNSPETYYARNLINRFSVLNDNGTINYHFPNNGGVMEIAQYDWNANNLRGQLSFDKNIKESHQLSAILGWELRQLRTQGYGSNYYGYRKEVGTINNGLDFATFFPVNPFGTSRIPSPGGTVYGITNRYISYFSNIGYTYKNLYSVTASARRDGANIFGVNTNQKITPLWSAGFGWNLSNEKFYHSDLFPYLKLRATYGYNGNVYFGTAYVTGVSLISTVTGLPRITNLTAPNPDLRWEKVRNVNFGLDFNLKDQILSGSLEYYIKNGQDLIQPIELAPSTGFTSFSGNAAETKTIGVDLQLTSRNLNRLLKWNTTLILSTIKNKILTYDVPLSTSSISSAVIGVTGKPINSIYSYRWGGLDPENGDPLGYIDGQISKDYAGIINKFQPENLIYNGSETPTVFGNLRNDFAFKDFQLSFSIGYKFGYFFRRSSTFLNYSDILRYGGNSDFGNRWQKAGDEQTSSVPSVLMAEDVNRNTFYQYSDVLVEKGDHIRFQDIRLSYNFIKSGWLPLRSLQFFSYLTNIGIIWRSNDKGLDPDVYGGYYTNQLPIPFSISFGLKATL</sequence>
<dbReference type="AlphaFoldDB" id="A0A1D7QQQ0"/>
<dbReference type="Pfam" id="PF07715">
    <property type="entry name" value="Plug"/>
    <property type="match status" value="1"/>
</dbReference>
<evidence type="ECO:0000256" key="3">
    <source>
        <dbReference type="ARBA" id="ARBA00022452"/>
    </source>
</evidence>
<proteinExistence type="inferred from homology"/>
<feature type="domain" description="TonB-dependent receptor plug" evidence="9">
    <location>
        <begin position="97"/>
        <end position="213"/>
    </location>
</feature>
<dbReference type="GO" id="GO:0015344">
    <property type="term" value="F:siderophore uptake transmembrane transporter activity"/>
    <property type="evidence" value="ECO:0007669"/>
    <property type="project" value="TreeGrafter"/>
</dbReference>
<dbReference type="Pfam" id="PF13715">
    <property type="entry name" value="CarbopepD_reg_2"/>
    <property type="match status" value="1"/>
</dbReference>
<dbReference type="InterPro" id="IPR036942">
    <property type="entry name" value="Beta-barrel_TonB_sf"/>
</dbReference>
<dbReference type="Gene3D" id="2.170.130.10">
    <property type="entry name" value="TonB-dependent receptor, plug domain"/>
    <property type="match status" value="1"/>
</dbReference>
<evidence type="ECO:0000256" key="2">
    <source>
        <dbReference type="ARBA" id="ARBA00022448"/>
    </source>
</evidence>
<dbReference type="GO" id="GO:0044718">
    <property type="term" value="P:siderophore transmembrane transport"/>
    <property type="evidence" value="ECO:0007669"/>
    <property type="project" value="TreeGrafter"/>
</dbReference>
<evidence type="ECO:0000256" key="8">
    <source>
        <dbReference type="PROSITE-ProRule" id="PRU01360"/>
    </source>
</evidence>
<comment type="subcellular location">
    <subcellularLocation>
        <location evidence="1 8">Cell outer membrane</location>
        <topology evidence="1 8">Multi-pass membrane protein</topology>
    </subcellularLocation>
</comment>
<dbReference type="PROSITE" id="PS52016">
    <property type="entry name" value="TONB_DEPENDENT_REC_3"/>
    <property type="match status" value="1"/>
</dbReference>
<gene>
    <name evidence="10" type="ORF">BFS30_24560</name>
</gene>
<evidence type="ECO:0000256" key="5">
    <source>
        <dbReference type="ARBA" id="ARBA00022729"/>
    </source>
</evidence>
<evidence type="ECO:0000313" key="10">
    <source>
        <dbReference type="EMBL" id="AOM80997.1"/>
    </source>
</evidence>
<dbReference type="KEGG" id="psty:BFS30_24560"/>
<dbReference type="GO" id="GO:0009279">
    <property type="term" value="C:cell outer membrane"/>
    <property type="evidence" value="ECO:0007669"/>
    <property type="project" value="UniProtKB-SubCell"/>
</dbReference>
<keyword evidence="2 8" id="KW-0813">Transport</keyword>
<evidence type="ECO:0000256" key="4">
    <source>
        <dbReference type="ARBA" id="ARBA00022692"/>
    </source>
</evidence>
<keyword evidence="4 8" id="KW-0812">Transmembrane</keyword>
<dbReference type="InterPro" id="IPR039426">
    <property type="entry name" value="TonB-dep_rcpt-like"/>
</dbReference>
<dbReference type="EMBL" id="CP017141">
    <property type="protein sequence ID" value="AOM80997.1"/>
    <property type="molecule type" value="Genomic_DNA"/>
</dbReference>
<evidence type="ECO:0000259" key="9">
    <source>
        <dbReference type="Pfam" id="PF07715"/>
    </source>
</evidence>
<reference evidence="10 11" key="1">
    <citation type="submission" date="2016-08" db="EMBL/GenBank/DDBJ databases">
        <authorList>
            <person name="Seilhamer J.J."/>
        </authorList>
    </citation>
    <scope>NUCLEOTIDE SEQUENCE [LARGE SCALE GENOMIC DNA]</scope>
    <source>
        <strain evidence="10 11">DX4</strain>
    </source>
</reference>
<dbReference type="SUPFAM" id="SSF56935">
    <property type="entry name" value="Porins"/>
    <property type="match status" value="1"/>
</dbReference>
<dbReference type="NCBIfam" id="TIGR04057">
    <property type="entry name" value="SusC_RagA_signa"/>
    <property type="match status" value="1"/>
</dbReference>
<dbReference type="Gene3D" id="2.60.40.1120">
    <property type="entry name" value="Carboxypeptidase-like, regulatory domain"/>
    <property type="match status" value="1"/>
</dbReference>
<keyword evidence="7 8" id="KW-0998">Cell outer membrane</keyword>
<dbReference type="InterPro" id="IPR037066">
    <property type="entry name" value="Plug_dom_sf"/>
</dbReference>
<dbReference type="InterPro" id="IPR012910">
    <property type="entry name" value="Plug_dom"/>
</dbReference>
<evidence type="ECO:0000256" key="7">
    <source>
        <dbReference type="ARBA" id="ARBA00023237"/>
    </source>
</evidence>
<dbReference type="InterPro" id="IPR023996">
    <property type="entry name" value="TonB-dep_OMP_SusC/RagA"/>
</dbReference>
<evidence type="ECO:0000313" key="11">
    <source>
        <dbReference type="Proteomes" id="UP000094313"/>
    </source>
</evidence>
<evidence type="ECO:0000256" key="6">
    <source>
        <dbReference type="ARBA" id="ARBA00023136"/>
    </source>
</evidence>
<dbReference type="InterPro" id="IPR008969">
    <property type="entry name" value="CarboxyPept-like_regulatory"/>
</dbReference>
<dbReference type="SUPFAM" id="SSF49464">
    <property type="entry name" value="Carboxypeptidase regulatory domain-like"/>
    <property type="match status" value="1"/>
</dbReference>
<keyword evidence="6 8" id="KW-0472">Membrane</keyword>